<dbReference type="EMBL" id="CP063311">
    <property type="protein sequence ID" value="QOV24348.1"/>
    <property type="molecule type" value="Genomic_DNA"/>
</dbReference>
<reference evidence="2" key="1">
    <citation type="submission" date="2020-10" db="EMBL/GenBank/DDBJ databases">
        <title>Genome-based taxonomic classification of the species Anabaenopsis elenkinii.</title>
        <authorList>
            <person name="Delbaje E."/>
            <person name="Andreote A.P.D."/>
            <person name="Pellegrinetti T.A."/>
            <person name="Cruz R.B."/>
            <person name="Branco L.H.Z."/>
            <person name="Fiore M.F."/>
        </authorList>
    </citation>
    <scope>NUCLEOTIDE SEQUENCE [LARGE SCALE GENOMIC DNA]</scope>
    <source>
        <strain evidence="2">CCIBt3563</strain>
    </source>
</reference>
<dbReference type="RefSeq" id="WP_200989868.1">
    <property type="nucleotide sequence ID" value="NZ_CP063311.1"/>
</dbReference>
<accession>A0A7S6RGE6</accession>
<organism evidence="1 2">
    <name type="scientific">Anabaenopsis elenkinii CCIBt3563</name>
    <dbReference type="NCBI Taxonomy" id="2779889"/>
    <lineage>
        <taxon>Bacteria</taxon>
        <taxon>Bacillati</taxon>
        <taxon>Cyanobacteriota</taxon>
        <taxon>Cyanophyceae</taxon>
        <taxon>Nostocales</taxon>
        <taxon>Nodulariaceae</taxon>
        <taxon>Anabaenopsis</taxon>
    </lineage>
</organism>
<dbReference type="Proteomes" id="UP000593846">
    <property type="component" value="Chromosome"/>
</dbReference>
<dbReference type="KEGG" id="aee:IM676_09005"/>
<proteinExistence type="predicted"/>
<protein>
    <recommendedName>
        <fullName evidence="3">Transposase</fullName>
    </recommendedName>
</protein>
<dbReference type="AlphaFoldDB" id="A0A7S6RGE6"/>
<sequence>MMGKINNQKFVQIPSAKLKNRIEKLCKQYKIQFVETEESYTSKASFLDGDMLPTFGDKPKGWQSSGKPVNRGLFRTAKNILLNADANGAANISAKVAIKVGLGLSGISRVSLIAPLKVRLWTFQESPRLEAGGSIK</sequence>
<evidence type="ECO:0000313" key="1">
    <source>
        <dbReference type="EMBL" id="QOV24348.1"/>
    </source>
</evidence>
<name>A0A7S6RGE6_9CYAN</name>
<gene>
    <name evidence="1" type="ORF">IM676_09005</name>
</gene>
<evidence type="ECO:0000313" key="2">
    <source>
        <dbReference type="Proteomes" id="UP000593846"/>
    </source>
</evidence>
<evidence type="ECO:0008006" key="3">
    <source>
        <dbReference type="Google" id="ProtNLM"/>
    </source>
</evidence>
<keyword evidence="2" id="KW-1185">Reference proteome</keyword>